<evidence type="ECO:0000256" key="1">
    <source>
        <dbReference type="ARBA" id="ARBA00002265"/>
    </source>
</evidence>
<dbReference type="HOGENOM" id="CLU_028799_1_1_6"/>
<dbReference type="PANTHER" id="PTHR33529">
    <property type="entry name" value="SLR0882 PROTEIN-RELATED"/>
    <property type="match status" value="1"/>
</dbReference>
<evidence type="ECO:0000256" key="8">
    <source>
        <dbReference type="ARBA" id="ARBA00026081"/>
    </source>
</evidence>
<dbReference type="InterPro" id="IPR005495">
    <property type="entry name" value="LptG/LptF_permease"/>
</dbReference>
<feature type="transmembrane region" description="Helical" evidence="9">
    <location>
        <begin position="374"/>
        <end position="391"/>
    </location>
</feature>
<evidence type="ECO:0000256" key="3">
    <source>
        <dbReference type="ARBA" id="ARBA00007725"/>
    </source>
</evidence>
<organism evidence="10 11">
    <name type="scientific">Xanthomonas oryzae pv. oryzae (strain KACC10331 / KXO85)</name>
    <dbReference type="NCBI Taxonomy" id="291331"/>
    <lineage>
        <taxon>Bacteria</taxon>
        <taxon>Pseudomonadati</taxon>
        <taxon>Pseudomonadota</taxon>
        <taxon>Gammaproteobacteria</taxon>
        <taxon>Lysobacterales</taxon>
        <taxon>Lysobacteraceae</taxon>
        <taxon>Xanthomonas</taxon>
    </lineage>
</organism>
<accession>Q5H4N0</accession>
<dbReference type="EMBL" id="AE013598">
    <property type="protein sequence ID" value="AAW74090.1"/>
    <property type="molecule type" value="Genomic_DNA"/>
</dbReference>
<evidence type="ECO:0000313" key="11">
    <source>
        <dbReference type="Proteomes" id="UP000006735"/>
    </source>
</evidence>
<protein>
    <submittedName>
        <fullName evidence="10">Predicted permeases</fullName>
    </submittedName>
</protein>
<evidence type="ECO:0000256" key="2">
    <source>
        <dbReference type="ARBA" id="ARBA00004651"/>
    </source>
</evidence>
<evidence type="ECO:0000256" key="9">
    <source>
        <dbReference type="SAM" id="Phobius"/>
    </source>
</evidence>
<name>Q5H4N0_XANOR</name>
<feature type="transmembrane region" description="Helical" evidence="9">
    <location>
        <begin position="314"/>
        <end position="332"/>
    </location>
</feature>
<keyword evidence="5 9" id="KW-0812">Transmembrane</keyword>
<evidence type="ECO:0000256" key="6">
    <source>
        <dbReference type="ARBA" id="ARBA00022989"/>
    </source>
</evidence>
<dbReference type="KEGG" id="xoo:XOO0836"/>
<comment type="similarity">
    <text evidence="3">Belongs to the LptF/LptG family.</text>
</comment>
<dbReference type="InterPro" id="IPR030923">
    <property type="entry name" value="LptG"/>
</dbReference>
<feature type="transmembrane region" description="Helical" evidence="9">
    <location>
        <begin position="93"/>
        <end position="114"/>
    </location>
</feature>
<dbReference type="Proteomes" id="UP000006735">
    <property type="component" value="Chromosome"/>
</dbReference>
<feature type="transmembrane region" description="Helical" evidence="9">
    <location>
        <begin position="38"/>
        <end position="58"/>
    </location>
</feature>
<gene>
    <name evidence="10" type="ordered locus">XOO0836</name>
</gene>
<evidence type="ECO:0000256" key="5">
    <source>
        <dbReference type="ARBA" id="ARBA00022692"/>
    </source>
</evidence>
<evidence type="ECO:0000256" key="7">
    <source>
        <dbReference type="ARBA" id="ARBA00023136"/>
    </source>
</evidence>
<reference evidence="10 11" key="1">
    <citation type="journal article" date="2005" name="Nucleic Acids Res.">
        <title>The genome sequence of Xanthomonas oryzae pathovar oryzae KACC10331, the bacterial blight pathogen of rice.</title>
        <authorList>
            <person name="Lee B.M."/>
            <person name="Park Y.J."/>
            <person name="Park D.S."/>
            <person name="Kang H.W."/>
            <person name="Kim J.G."/>
            <person name="Song E.S."/>
            <person name="Park I.C."/>
            <person name="Yoon U.H."/>
            <person name="Hahn J.H."/>
            <person name="Koo B.S."/>
            <person name="Lee G.B."/>
            <person name="Kim H."/>
            <person name="Park H.S."/>
            <person name="Yoon K.O."/>
            <person name="Kim J.H."/>
            <person name="Jung C.H."/>
            <person name="Koh N.H."/>
            <person name="Seo J.S."/>
            <person name="Go S.J."/>
        </authorList>
    </citation>
    <scope>NUCLEOTIDE SEQUENCE [LARGE SCALE GENOMIC DNA]</scope>
    <source>
        <strain evidence="11">KACC10331 / KXO85</strain>
    </source>
</reference>
<comment type="subunit">
    <text evidence="8">Component of the lipopolysaccharide transport and assembly complex. The LptBFG transporter is composed of two ATP-binding proteins (LptB) and two transmembrane proteins (LptF and LptG).</text>
</comment>
<dbReference type="PANTHER" id="PTHR33529:SF2">
    <property type="entry name" value="LIPOPOLYSACCHARIDE EXPORT SYSTEM PERMEASE PROTEIN LPTG"/>
    <property type="match status" value="1"/>
</dbReference>
<dbReference type="NCBIfam" id="TIGR04408">
    <property type="entry name" value="LptG_lptG"/>
    <property type="match status" value="1"/>
</dbReference>
<keyword evidence="4" id="KW-1003">Cell membrane</keyword>
<comment type="function">
    <text evidence="1">Part of the ABC transporter complex LptBFG involved in the translocation of lipopolysaccharide (LPS) from the inner membrane to the outer membrane.</text>
</comment>
<dbReference type="AlphaFoldDB" id="Q5H4N0"/>
<keyword evidence="6 9" id="KW-1133">Transmembrane helix</keyword>
<proteinExistence type="inferred from homology"/>
<dbReference type="GO" id="GO:0015920">
    <property type="term" value="P:lipopolysaccharide transport"/>
    <property type="evidence" value="ECO:0007669"/>
    <property type="project" value="TreeGrafter"/>
</dbReference>
<evidence type="ECO:0000313" key="10">
    <source>
        <dbReference type="EMBL" id="AAW74090.1"/>
    </source>
</evidence>
<feature type="transmembrane region" description="Helical" evidence="9">
    <location>
        <begin position="135"/>
        <end position="157"/>
    </location>
</feature>
<dbReference type="GO" id="GO:0055085">
    <property type="term" value="P:transmembrane transport"/>
    <property type="evidence" value="ECO:0007669"/>
    <property type="project" value="InterPro"/>
</dbReference>
<dbReference type="STRING" id="291331.XOO0836"/>
<feature type="transmembrane region" description="Helical" evidence="9">
    <location>
        <begin position="344"/>
        <end position="362"/>
    </location>
</feature>
<dbReference type="Pfam" id="PF03739">
    <property type="entry name" value="LptF_LptG"/>
    <property type="match status" value="1"/>
</dbReference>
<keyword evidence="7 9" id="KW-0472">Membrane</keyword>
<keyword evidence="11" id="KW-1185">Reference proteome</keyword>
<dbReference type="GO" id="GO:0043190">
    <property type="term" value="C:ATP-binding cassette (ABC) transporter complex"/>
    <property type="evidence" value="ECO:0007669"/>
    <property type="project" value="InterPro"/>
</dbReference>
<sequence length="396" mass="43386">MVADAAAAGSGGVGVCARWPRASAEGARMKLTPRVHDWYVGRVVLSTVLLTWAVLLGLDLVNAFASEAKDIGQGSYTFGHAVAYVAYTVPRRAYTLFPTAAVIGALMGLGQLAATSELTALRALGVSRKRMSASVVAAMALLTASMVISGETIGPWAQNQADTLKASARYNSDMAASLYAGLWAREGDTFLNALSGEEKLLDGGDTALDLHDVRLYHLDSSGRMQQLTYASVAEHRDGRWTLRQVRRDTFQERSVQRETFPELPWQSQLNPAALAAGLAKPRNLSAHDLEQSIEYRSRNGLDARDYEDQYWSRWFYPLNVLALCMAAIPFSFGSLRSGGLGKRLFLGILFALGFWLLQLFFGRMAGALKLDYRIAYALPPMVMLGVSAWLFRRRSS</sequence>
<comment type="subcellular location">
    <subcellularLocation>
        <location evidence="2">Cell membrane</location>
        <topology evidence="2">Multi-pass membrane protein</topology>
    </subcellularLocation>
</comment>
<evidence type="ECO:0000256" key="4">
    <source>
        <dbReference type="ARBA" id="ARBA00022475"/>
    </source>
</evidence>